<evidence type="ECO:0000313" key="2">
    <source>
        <dbReference type="EMBL" id="ABC28314.1"/>
    </source>
</evidence>
<evidence type="ECO:0000313" key="3">
    <source>
        <dbReference type="Proteomes" id="UP000000238"/>
    </source>
</evidence>
<evidence type="ECO:0000256" key="1">
    <source>
        <dbReference type="SAM" id="Phobius"/>
    </source>
</evidence>
<keyword evidence="1" id="KW-1133">Transmembrane helix</keyword>
<dbReference type="EMBL" id="CP000155">
    <property type="protein sequence ID" value="ABC28314.1"/>
    <property type="molecule type" value="Genomic_DNA"/>
</dbReference>
<dbReference type="KEGG" id="hch:HCH_01454"/>
<protein>
    <submittedName>
        <fullName evidence="2">Uncharacterized protein</fullName>
    </submittedName>
</protein>
<name>Q2SM10_HAHCH</name>
<feature type="transmembrane region" description="Helical" evidence="1">
    <location>
        <begin position="12"/>
        <end position="30"/>
    </location>
</feature>
<keyword evidence="1" id="KW-0472">Membrane</keyword>
<keyword evidence="3" id="KW-1185">Reference proteome</keyword>
<accession>Q2SM10</accession>
<organism evidence="2 3">
    <name type="scientific">Hahella chejuensis (strain KCTC 2396)</name>
    <dbReference type="NCBI Taxonomy" id="349521"/>
    <lineage>
        <taxon>Bacteria</taxon>
        <taxon>Pseudomonadati</taxon>
        <taxon>Pseudomonadota</taxon>
        <taxon>Gammaproteobacteria</taxon>
        <taxon>Oceanospirillales</taxon>
        <taxon>Hahellaceae</taxon>
        <taxon>Hahella</taxon>
    </lineage>
</organism>
<sequence length="32" mass="3990">MKRNFKKSRFLNLLIWVVLLFFAYSMLMILPR</sequence>
<keyword evidence="1" id="KW-0812">Transmembrane</keyword>
<dbReference type="Proteomes" id="UP000000238">
    <property type="component" value="Chromosome"/>
</dbReference>
<dbReference type="HOGENOM" id="CLU_3389695_0_0_6"/>
<gene>
    <name evidence="2" type="ordered locus">HCH_01454</name>
</gene>
<proteinExistence type="predicted"/>
<reference evidence="2 3" key="1">
    <citation type="journal article" date="2005" name="Nucleic Acids Res.">
        <title>Genomic blueprint of Hahella chejuensis, a marine microbe producing an algicidal agent.</title>
        <authorList>
            <person name="Jeong H."/>
            <person name="Yim J.H."/>
            <person name="Lee C."/>
            <person name="Choi S.-H."/>
            <person name="Park Y.K."/>
            <person name="Yoon S.H."/>
            <person name="Hur C.-G."/>
            <person name="Kang H.-Y."/>
            <person name="Kim D."/>
            <person name="Lee H.H."/>
            <person name="Park K.H."/>
            <person name="Park S.-H."/>
            <person name="Park H.-S."/>
            <person name="Lee H.K."/>
            <person name="Oh T.K."/>
            <person name="Kim J.F."/>
        </authorList>
    </citation>
    <scope>NUCLEOTIDE SEQUENCE [LARGE SCALE GENOMIC DNA]</scope>
    <source>
        <strain evidence="2 3">KCTC 2396</strain>
    </source>
</reference>
<dbReference type="AlphaFoldDB" id="Q2SM10"/>